<evidence type="ECO:0000313" key="3">
    <source>
        <dbReference type="Proteomes" id="UP000423156"/>
    </source>
</evidence>
<dbReference type="RefSeq" id="WP_153092023.1">
    <property type="nucleotide sequence ID" value="NZ_CP152484.1"/>
</dbReference>
<feature type="signal peptide" evidence="1">
    <location>
        <begin position="1"/>
        <end position="24"/>
    </location>
</feature>
<dbReference type="InterPro" id="IPR045690">
    <property type="entry name" value="DUF6055"/>
</dbReference>
<evidence type="ECO:0000313" key="2">
    <source>
        <dbReference type="EMBL" id="MQN76903.1"/>
    </source>
</evidence>
<gene>
    <name evidence="2" type="ORF">F7D71_03280</name>
</gene>
<evidence type="ECO:0000256" key="1">
    <source>
        <dbReference type="SAM" id="SignalP"/>
    </source>
</evidence>
<dbReference type="AlphaFoldDB" id="A0AA90ZR72"/>
<comment type="caution">
    <text evidence="2">The sequence shown here is derived from an EMBL/GenBank/DDBJ whole genome shotgun (WGS) entry which is preliminary data.</text>
</comment>
<name>A0AA90ZR72_9BACT</name>
<dbReference type="EMBL" id="VZBZ01000025">
    <property type="protein sequence ID" value="MQN76903.1"/>
    <property type="molecule type" value="Genomic_DNA"/>
</dbReference>
<sequence length="456" mass="52371">MRKNKYIFGALALLLGMASCTDYTEHDPYTVTYPIPDGKSLYRPREFSGQDWRNDTFQYCYNRAAYTENLAIFWESGFGKDLASPPSLEGTDMSVDLENLKTQLEKFYKFYRDDLGFHTEGSKADKYRMMVMLQYSLDGTAYGGTYDNTIGAFWAAPNRLKDPKLNTVAHELGHSFQLQLQADGAHGFDSTFGGIYEMTSQWMLWQINPNWIDDETYHWDAFKGLTHKAFLHGDNIYHSPYVLEYWSQKHGKDIMAKLWKAAQEYQDPVAVYQNVTGTSQQQFLDEMYDCYARLVNFDYDRVRDVTRKYANSFPSAKEYMNEIGDGWLQVDPSHCPENYGFNALKLEVPTTGSTVSVNFNNIMGDPNYTCDWWWCGSYRFGFVGVTESGKSVYGEVGTADFDNRNASVSFELPKNEQLAHLWLVVTAGPKDGHWSLAQLPLAQWPYQVKFNGTKLI</sequence>
<feature type="chain" id="PRO_5043278791" description="DUF4859 domain-containing protein" evidence="1">
    <location>
        <begin position="25"/>
        <end position="456"/>
    </location>
</feature>
<keyword evidence="1" id="KW-0732">Signal</keyword>
<dbReference type="Pfam" id="PF19527">
    <property type="entry name" value="DUF6055"/>
    <property type="match status" value="1"/>
</dbReference>
<reference evidence="3" key="1">
    <citation type="submission" date="2019-09" db="EMBL/GenBank/DDBJ databases">
        <title>Distinct polysaccharide growth profiles of human intestinal Prevotella copri isolates.</title>
        <authorList>
            <person name="Fehlner-Peach H."/>
            <person name="Magnabosco C."/>
            <person name="Raghavan V."/>
            <person name="Scher J.U."/>
            <person name="Tett A."/>
            <person name="Cox L.M."/>
            <person name="Gottsegen C."/>
            <person name="Watters A."/>
            <person name="Wiltshire- Gordon J.D."/>
            <person name="Segata N."/>
            <person name="Bonneau R."/>
            <person name="Littman D.R."/>
        </authorList>
    </citation>
    <scope>NUCLEOTIDE SEQUENCE [LARGE SCALE GENOMIC DNA]</scope>
    <source>
        <strain evidence="3">BU41712</strain>
    </source>
</reference>
<accession>A0AA90ZR72</accession>
<dbReference type="Proteomes" id="UP000423156">
    <property type="component" value="Unassembled WGS sequence"/>
</dbReference>
<evidence type="ECO:0008006" key="4">
    <source>
        <dbReference type="Google" id="ProtNLM"/>
    </source>
</evidence>
<organism evidence="2 3">
    <name type="scientific">Segatella copri</name>
    <dbReference type="NCBI Taxonomy" id="165179"/>
    <lineage>
        <taxon>Bacteria</taxon>
        <taxon>Pseudomonadati</taxon>
        <taxon>Bacteroidota</taxon>
        <taxon>Bacteroidia</taxon>
        <taxon>Bacteroidales</taxon>
        <taxon>Prevotellaceae</taxon>
        <taxon>Segatella</taxon>
    </lineage>
</organism>
<proteinExistence type="predicted"/>
<dbReference type="PROSITE" id="PS51257">
    <property type="entry name" value="PROKAR_LIPOPROTEIN"/>
    <property type="match status" value="1"/>
</dbReference>
<protein>
    <recommendedName>
        <fullName evidence="4">DUF4859 domain-containing protein</fullName>
    </recommendedName>
</protein>